<dbReference type="Proteomes" id="UP001059934">
    <property type="component" value="Chromosome"/>
</dbReference>
<dbReference type="Pfam" id="PF00355">
    <property type="entry name" value="Rieske"/>
    <property type="match status" value="1"/>
</dbReference>
<dbReference type="CDD" id="cd08887">
    <property type="entry name" value="RHO_alpha_C_3"/>
    <property type="match status" value="1"/>
</dbReference>
<evidence type="ECO:0000256" key="2">
    <source>
        <dbReference type="ARBA" id="ARBA00022714"/>
    </source>
</evidence>
<keyword evidence="6" id="KW-0411">Iron-sulfur</keyword>
<dbReference type="PROSITE" id="PS00570">
    <property type="entry name" value="RING_HYDROXYL_ALPHA"/>
    <property type="match status" value="1"/>
</dbReference>
<organism evidence="9 10">
    <name type="scientific">SAR92 clade bacterium H455</name>
    <dbReference type="NCBI Taxonomy" id="2974818"/>
    <lineage>
        <taxon>Bacteria</taxon>
        <taxon>Pseudomonadati</taxon>
        <taxon>Pseudomonadota</taxon>
        <taxon>Gammaproteobacteria</taxon>
        <taxon>Cellvibrionales</taxon>
        <taxon>Porticoccaceae</taxon>
        <taxon>SAR92 clade</taxon>
    </lineage>
</organism>
<dbReference type="PRINTS" id="PR00090">
    <property type="entry name" value="RNGDIOXGNASE"/>
</dbReference>
<dbReference type="Pfam" id="PF00848">
    <property type="entry name" value="Ring_hydroxyl_A"/>
    <property type="match status" value="1"/>
</dbReference>
<evidence type="ECO:0000256" key="5">
    <source>
        <dbReference type="ARBA" id="ARBA00023004"/>
    </source>
</evidence>
<dbReference type="PANTHER" id="PTHR43756">
    <property type="entry name" value="CHOLINE MONOOXYGENASE, CHLOROPLASTIC"/>
    <property type="match status" value="1"/>
</dbReference>
<sequence length="398" mass="44724">MTIAENYNRIIARIIDDVDNNTTDQASGTLTVPSKNYTDADIWQQEMDLIFKKVPVFVALTAELPNAGDYKTFQFLDKPLLITRLKDGTARVMLNACSHRAMTVATEPCGNKSRFTCPYHGWMYSNDGMLRGVADQAKFGDFDKQTNGLTQLPVYERGGMIFTVLEPGEDEVDFDGFLGGIMEDIGRLGMENWHFCGQRKIDGANWKVAYDGYLEGYHFAAAHPDTIAERTYSNVMEFAAYGPHTLICFPHLAIKENLADVAPEDYHKHENNGYDWIRTLFPNISLFVAPEITLVSQIIPGPLPNQNTTYINFIHPTKPAGEDTELQGMMDFFQEVVDVEDYQVGLKIQTGLESNAHANVTFGRNEAGNQLFHRWVEWFLAQDPSAPKPELDNNKGGS</sequence>
<dbReference type="Gene3D" id="2.102.10.10">
    <property type="entry name" value="Rieske [2Fe-2S] iron-sulphur domain"/>
    <property type="match status" value="1"/>
</dbReference>
<protein>
    <submittedName>
        <fullName evidence="9">Rieske 2Fe-2S domain-containing protein</fullName>
    </submittedName>
</protein>
<evidence type="ECO:0000256" key="6">
    <source>
        <dbReference type="ARBA" id="ARBA00023014"/>
    </source>
</evidence>
<dbReference type="PROSITE" id="PS51296">
    <property type="entry name" value="RIESKE"/>
    <property type="match status" value="1"/>
</dbReference>
<dbReference type="Gene3D" id="3.90.380.10">
    <property type="entry name" value="Naphthalene 1,2-dioxygenase Alpha Subunit, Chain A, domain 1"/>
    <property type="match status" value="2"/>
</dbReference>
<evidence type="ECO:0000313" key="10">
    <source>
        <dbReference type="Proteomes" id="UP001059934"/>
    </source>
</evidence>
<dbReference type="InterPro" id="IPR001663">
    <property type="entry name" value="Rng_hydr_dOase-A"/>
</dbReference>
<evidence type="ECO:0000256" key="7">
    <source>
        <dbReference type="ARBA" id="ARBA00023027"/>
    </source>
</evidence>
<dbReference type="InterPro" id="IPR015881">
    <property type="entry name" value="ARHD_Rieske_2Fe_2S"/>
</dbReference>
<keyword evidence="5" id="KW-0408">Iron</keyword>
<dbReference type="SUPFAM" id="SSF55961">
    <property type="entry name" value="Bet v1-like"/>
    <property type="match status" value="1"/>
</dbReference>
<keyword evidence="7" id="KW-0520">NAD</keyword>
<keyword evidence="10" id="KW-1185">Reference proteome</keyword>
<dbReference type="InterPro" id="IPR015879">
    <property type="entry name" value="Ring_hydroxy_dOase_asu_C_dom"/>
</dbReference>
<evidence type="ECO:0000256" key="3">
    <source>
        <dbReference type="ARBA" id="ARBA00022723"/>
    </source>
</evidence>
<dbReference type="InterPro" id="IPR017941">
    <property type="entry name" value="Rieske_2Fe-2S"/>
</dbReference>
<dbReference type="PANTHER" id="PTHR43756:SF5">
    <property type="entry name" value="CHOLINE MONOOXYGENASE, CHLOROPLASTIC"/>
    <property type="match status" value="1"/>
</dbReference>
<keyword evidence="2" id="KW-0001">2Fe-2S</keyword>
<dbReference type="CDD" id="cd03469">
    <property type="entry name" value="Rieske_RO_Alpha_N"/>
    <property type="match status" value="1"/>
</dbReference>
<keyword evidence="3" id="KW-0479">Metal-binding</keyword>
<evidence type="ECO:0000256" key="4">
    <source>
        <dbReference type="ARBA" id="ARBA00023002"/>
    </source>
</evidence>
<reference evidence="9" key="1">
    <citation type="submission" date="2022-08" db="EMBL/GenBank/DDBJ databases">
        <title>Catabolic pathway analysis in culturable SAR92 clade bacteria reveals their overlooked roles in DMSP degradation in coastal seas.</title>
        <authorList>
            <person name="He X."/>
            <person name="Zhang X."/>
            <person name="Zhang Y."/>
        </authorList>
    </citation>
    <scope>NUCLEOTIDE SEQUENCE</scope>
    <source>
        <strain evidence="9">H455</strain>
    </source>
</reference>
<proteinExistence type="predicted"/>
<evidence type="ECO:0000259" key="8">
    <source>
        <dbReference type="PROSITE" id="PS51296"/>
    </source>
</evidence>
<accession>A0ABY5TLK3</accession>
<evidence type="ECO:0000256" key="1">
    <source>
        <dbReference type="ARBA" id="ARBA00001962"/>
    </source>
</evidence>
<dbReference type="SUPFAM" id="SSF50022">
    <property type="entry name" value="ISP domain"/>
    <property type="match status" value="1"/>
</dbReference>
<comment type="cofactor">
    <cofactor evidence="1">
        <name>Fe cation</name>
        <dbReference type="ChEBI" id="CHEBI:24875"/>
    </cofactor>
</comment>
<feature type="domain" description="Rieske" evidence="8">
    <location>
        <begin position="55"/>
        <end position="163"/>
    </location>
</feature>
<keyword evidence="4" id="KW-0560">Oxidoreductase</keyword>
<name>A0ABY5TLK3_9GAMM</name>
<dbReference type="EMBL" id="CP103416">
    <property type="protein sequence ID" value="UVW34652.1"/>
    <property type="molecule type" value="Genomic_DNA"/>
</dbReference>
<evidence type="ECO:0000313" key="9">
    <source>
        <dbReference type="EMBL" id="UVW34652.1"/>
    </source>
</evidence>
<gene>
    <name evidence="9" type="ORF">NYF23_11620</name>
</gene>
<dbReference type="InterPro" id="IPR036922">
    <property type="entry name" value="Rieske_2Fe-2S_sf"/>
</dbReference>